<dbReference type="EC" id="2.7.13.3" evidence="2"/>
<dbReference type="InterPro" id="IPR004358">
    <property type="entry name" value="Sig_transdc_His_kin-like_C"/>
</dbReference>
<feature type="non-terminal residue" evidence="7">
    <location>
        <position position="1"/>
    </location>
</feature>
<dbReference type="GO" id="GO:0000155">
    <property type="term" value="F:phosphorelay sensor kinase activity"/>
    <property type="evidence" value="ECO:0007669"/>
    <property type="project" value="InterPro"/>
</dbReference>
<keyword evidence="8" id="KW-1185">Reference proteome</keyword>
<dbReference type="InterPro" id="IPR011006">
    <property type="entry name" value="CheY-like_superfamily"/>
</dbReference>
<dbReference type="SUPFAM" id="SSF55874">
    <property type="entry name" value="ATPase domain of HSP90 chaperone/DNA topoisomerase II/histidine kinase"/>
    <property type="match status" value="1"/>
</dbReference>
<feature type="domain" description="Histidine kinase" evidence="5">
    <location>
        <begin position="136"/>
        <end position="351"/>
    </location>
</feature>
<dbReference type="InterPro" id="IPR036890">
    <property type="entry name" value="HATPase_C_sf"/>
</dbReference>
<sequence length="352" mass="39032">RQLELIVDDYPANIEILKKIFAGHYELTTAASGDEALIEAGISRPDIILLDVMMPGMDGYETCRQLRATPDLAHTKILMVSAKARLEERLQGYDAGADDYIVKPFDPHELRAKVNVYAQLKSLQEVDRLKSNILSLLNHELRTPLNSVLGPLQLLRRKRDLSPLKQQELLEAAYRSVNNLNELIEKTMLLVELKAGLRNLRLISSQLEAIVRQSIDDVIPQALARDIDIQLDASDASSIHADRALLGRVVVTLLENAIRFSPASESVRVFVGEVDTNVCLTVQDRGQGIEPAMLPSLFDGLVTTDTLHHRDGQGLSLAIASQIMRRHGGWIDVESQLGTGSMFTLRLPVEPA</sequence>
<gene>
    <name evidence="7" type="ORF">ETSY1_34010</name>
</gene>
<dbReference type="PROSITE" id="PS50110">
    <property type="entry name" value="RESPONSE_REGULATORY"/>
    <property type="match status" value="1"/>
</dbReference>
<dbReference type="SMART" id="SM00388">
    <property type="entry name" value="HisKA"/>
    <property type="match status" value="1"/>
</dbReference>
<dbReference type="InterPro" id="IPR005467">
    <property type="entry name" value="His_kinase_dom"/>
</dbReference>
<dbReference type="SUPFAM" id="SSF52172">
    <property type="entry name" value="CheY-like"/>
    <property type="match status" value="1"/>
</dbReference>
<evidence type="ECO:0000256" key="4">
    <source>
        <dbReference type="PROSITE-ProRule" id="PRU00169"/>
    </source>
</evidence>
<evidence type="ECO:0000313" key="7">
    <source>
        <dbReference type="EMBL" id="ETW94628.1"/>
    </source>
</evidence>
<accession>W4L963</accession>
<dbReference type="PRINTS" id="PR00344">
    <property type="entry name" value="BCTRLSENSOR"/>
</dbReference>
<dbReference type="Gene3D" id="3.40.50.2300">
    <property type="match status" value="1"/>
</dbReference>
<reference evidence="7 8" key="1">
    <citation type="journal article" date="2014" name="Nature">
        <title>An environmental bacterial taxon with a large and distinct metabolic repertoire.</title>
        <authorList>
            <person name="Wilson M.C."/>
            <person name="Mori T."/>
            <person name="Ruckert C."/>
            <person name="Uria A.R."/>
            <person name="Helf M.J."/>
            <person name="Takada K."/>
            <person name="Gernert C."/>
            <person name="Steffens U.A."/>
            <person name="Heycke N."/>
            <person name="Schmitt S."/>
            <person name="Rinke C."/>
            <person name="Helfrich E.J."/>
            <person name="Brachmann A.O."/>
            <person name="Gurgui C."/>
            <person name="Wakimoto T."/>
            <person name="Kracht M."/>
            <person name="Crusemann M."/>
            <person name="Hentschel U."/>
            <person name="Abe I."/>
            <person name="Matsunaga S."/>
            <person name="Kalinowski J."/>
            <person name="Takeyama H."/>
            <person name="Piel J."/>
        </authorList>
    </citation>
    <scope>NUCLEOTIDE SEQUENCE [LARGE SCALE GENOMIC DNA]</scope>
    <source>
        <strain evidence="8">TSY1</strain>
    </source>
</reference>
<dbReference type="PANTHER" id="PTHR43547">
    <property type="entry name" value="TWO-COMPONENT HISTIDINE KINASE"/>
    <property type="match status" value="1"/>
</dbReference>
<dbReference type="Pfam" id="PF00072">
    <property type="entry name" value="Response_reg"/>
    <property type="match status" value="1"/>
</dbReference>
<dbReference type="InterPro" id="IPR001789">
    <property type="entry name" value="Sig_transdc_resp-reg_receiver"/>
</dbReference>
<feature type="modified residue" description="4-aspartylphosphate" evidence="4">
    <location>
        <position position="51"/>
    </location>
</feature>
<dbReference type="Proteomes" id="UP000019141">
    <property type="component" value="Unassembled WGS sequence"/>
</dbReference>
<dbReference type="HOGENOM" id="CLU_786441_0_0_7"/>
<dbReference type="InterPro" id="IPR003594">
    <property type="entry name" value="HATPase_dom"/>
</dbReference>
<protein>
    <recommendedName>
        <fullName evidence="2">histidine kinase</fullName>
        <ecNumber evidence="2">2.7.13.3</ecNumber>
    </recommendedName>
</protein>
<proteinExistence type="predicted"/>
<comment type="catalytic activity">
    <reaction evidence="1">
        <text>ATP + protein L-histidine = ADP + protein N-phospho-L-histidine.</text>
        <dbReference type="EC" id="2.7.13.3"/>
    </reaction>
</comment>
<dbReference type="Gene3D" id="3.30.565.10">
    <property type="entry name" value="Histidine kinase-like ATPase, C-terminal domain"/>
    <property type="match status" value="1"/>
</dbReference>
<dbReference type="AlphaFoldDB" id="W4L963"/>
<organism evidence="7 8">
    <name type="scientific">Entotheonella factor</name>
    <dbReference type="NCBI Taxonomy" id="1429438"/>
    <lineage>
        <taxon>Bacteria</taxon>
        <taxon>Pseudomonadati</taxon>
        <taxon>Nitrospinota/Tectimicrobiota group</taxon>
        <taxon>Candidatus Tectimicrobiota</taxon>
        <taxon>Candidatus Entotheonellia</taxon>
        <taxon>Candidatus Entotheonellales</taxon>
        <taxon>Candidatus Entotheonellaceae</taxon>
        <taxon>Candidatus Entotheonella</taxon>
    </lineage>
</organism>
<evidence type="ECO:0000259" key="6">
    <source>
        <dbReference type="PROSITE" id="PS50110"/>
    </source>
</evidence>
<dbReference type="Gene3D" id="1.10.287.130">
    <property type="match status" value="1"/>
</dbReference>
<dbReference type="Pfam" id="PF02518">
    <property type="entry name" value="HATPase_c"/>
    <property type="match status" value="1"/>
</dbReference>
<dbReference type="CDD" id="cd00082">
    <property type="entry name" value="HisKA"/>
    <property type="match status" value="1"/>
</dbReference>
<evidence type="ECO:0000256" key="3">
    <source>
        <dbReference type="ARBA" id="ARBA00022553"/>
    </source>
</evidence>
<dbReference type="SMART" id="SM00448">
    <property type="entry name" value="REC"/>
    <property type="match status" value="1"/>
</dbReference>
<feature type="domain" description="Response regulatory" evidence="6">
    <location>
        <begin position="3"/>
        <end position="118"/>
    </location>
</feature>
<evidence type="ECO:0000313" key="8">
    <source>
        <dbReference type="Proteomes" id="UP000019141"/>
    </source>
</evidence>
<evidence type="ECO:0000259" key="5">
    <source>
        <dbReference type="PROSITE" id="PS50109"/>
    </source>
</evidence>
<dbReference type="PANTHER" id="PTHR43547:SF2">
    <property type="entry name" value="HYBRID SIGNAL TRANSDUCTION HISTIDINE KINASE C"/>
    <property type="match status" value="1"/>
</dbReference>
<dbReference type="InterPro" id="IPR003661">
    <property type="entry name" value="HisK_dim/P_dom"/>
</dbReference>
<dbReference type="EMBL" id="AZHW01001035">
    <property type="protein sequence ID" value="ETW94628.1"/>
    <property type="molecule type" value="Genomic_DNA"/>
</dbReference>
<name>W4L963_ENTF1</name>
<comment type="caution">
    <text evidence="7">The sequence shown here is derived from an EMBL/GenBank/DDBJ whole genome shotgun (WGS) entry which is preliminary data.</text>
</comment>
<keyword evidence="3 4" id="KW-0597">Phosphoprotein</keyword>
<dbReference type="SMART" id="SM00387">
    <property type="entry name" value="HATPase_c"/>
    <property type="match status" value="1"/>
</dbReference>
<dbReference type="PROSITE" id="PS50109">
    <property type="entry name" value="HIS_KIN"/>
    <property type="match status" value="1"/>
</dbReference>
<dbReference type="Pfam" id="PF00512">
    <property type="entry name" value="HisKA"/>
    <property type="match status" value="1"/>
</dbReference>
<evidence type="ECO:0000256" key="1">
    <source>
        <dbReference type="ARBA" id="ARBA00000085"/>
    </source>
</evidence>
<evidence type="ECO:0000256" key="2">
    <source>
        <dbReference type="ARBA" id="ARBA00012438"/>
    </source>
</evidence>